<evidence type="ECO:0000313" key="3">
    <source>
        <dbReference type="Proteomes" id="UP000403266"/>
    </source>
</evidence>
<accession>A0A5N7MS46</accession>
<dbReference type="Proteomes" id="UP000403266">
    <property type="component" value="Unassembled WGS sequence"/>
</dbReference>
<feature type="compositionally biased region" description="Basic and acidic residues" evidence="1">
    <location>
        <begin position="1"/>
        <end position="10"/>
    </location>
</feature>
<comment type="caution">
    <text evidence="2">The sequence shown here is derived from an EMBL/GenBank/DDBJ whole genome shotgun (WGS) entry which is preliminary data.</text>
</comment>
<dbReference type="RefSeq" id="WP_152716700.1">
    <property type="nucleotide sequence ID" value="NZ_VOSJ01000315.1"/>
</dbReference>
<protein>
    <submittedName>
        <fullName evidence="2">Uncharacterized protein</fullName>
    </submittedName>
</protein>
<keyword evidence="3" id="KW-1185">Reference proteome</keyword>
<dbReference type="EMBL" id="VOSK01000274">
    <property type="protein sequence ID" value="MPR29822.1"/>
    <property type="molecule type" value="Genomic_DNA"/>
</dbReference>
<proteinExistence type="predicted"/>
<dbReference type="AlphaFoldDB" id="A0A5N7MS46"/>
<sequence length="81" mass="8920">MCKRQIDRRQTPPAPSNDNGPRVVPGPTGQKPAFLKPGILSVVLERTDRVRLDFVADGVVTIQGQGARAEKEKRPSFQRAL</sequence>
<feature type="region of interest" description="Disordered" evidence="1">
    <location>
        <begin position="1"/>
        <end position="32"/>
    </location>
</feature>
<organism evidence="2 3">
    <name type="scientific">Microvirga tunisiensis</name>
    <dbReference type="NCBI Taxonomy" id="2108360"/>
    <lineage>
        <taxon>Bacteria</taxon>
        <taxon>Pseudomonadati</taxon>
        <taxon>Pseudomonadota</taxon>
        <taxon>Alphaproteobacteria</taxon>
        <taxon>Hyphomicrobiales</taxon>
        <taxon>Methylobacteriaceae</taxon>
        <taxon>Microvirga</taxon>
    </lineage>
</organism>
<evidence type="ECO:0000313" key="2">
    <source>
        <dbReference type="EMBL" id="MPR29822.1"/>
    </source>
</evidence>
<gene>
    <name evidence="2" type="ORF">FS320_33335</name>
</gene>
<evidence type="ECO:0000256" key="1">
    <source>
        <dbReference type="SAM" id="MobiDB-lite"/>
    </source>
</evidence>
<name>A0A5N7MS46_9HYPH</name>
<reference evidence="2 3" key="1">
    <citation type="journal article" date="2019" name="Syst. Appl. Microbiol.">
        <title>Microvirga tunisiensis sp. nov., a root nodule symbiotic bacterium isolated from Lupinus micranthus and L. luteus grown in Northern Tunisia.</title>
        <authorList>
            <person name="Msaddak A."/>
            <person name="Rejili M."/>
            <person name="Duran D."/>
            <person name="Mars M."/>
            <person name="Palacios J.M."/>
            <person name="Ruiz-Argueso T."/>
            <person name="Rey L."/>
            <person name="Imperial J."/>
        </authorList>
    </citation>
    <scope>NUCLEOTIDE SEQUENCE [LARGE SCALE GENOMIC DNA]</scope>
    <source>
        <strain evidence="2 3">Lmie10</strain>
    </source>
</reference>